<accession>A0A9D6YV64</accession>
<keyword evidence="1" id="KW-0812">Transmembrane</keyword>
<evidence type="ECO:0008006" key="4">
    <source>
        <dbReference type="Google" id="ProtNLM"/>
    </source>
</evidence>
<dbReference type="Proteomes" id="UP000808761">
    <property type="component" value="Unassembled WGS sequence"/>
</dbReference>
<comment type="caution">
    <text evidence="2">The sequence shown here is derived from an EMBL/GenBank/DDBJ whole genome shotgun (WGS) entry which is preliminary data.</text>
</comment>
<evidence type="ECO:0000256" key="1">
    <source>
        <dbReference type="SAM" id="Phobius"/>
    </source>
</evidence>
<organism evidence="2 3">
    <name type="scientific">Candidatus Saganbacteria bacterium</name>
    <dbReference type="NCBI Taxonomy" id="2575572"/>
    <lineage>
        <taxon>Bacteria</taxon>
        <taxon>Bacillati</taxon>
        <taxon>Saganbacteria</taxon>
    </lineage>
</organism>
<dbReference type="EMBL" id="JACRKR010000088">
    <property type="protein sequence ID" value="MBI5078724.1"/>
    <property type="molecule type" value="Genomic_DNA"/>
</dbReference>
<keyword evidence="1" id="KW-1133">Transmembrane helix</keyword>
<evidence type="ECO:0000313" key="3">
    <source>
        <dbReference type="Proteomes" id="UP000808761"/>
    </source>
</evidence>
<reference evidence="2" key="1">
    <citation type="submission" date="2020-07" db="EMBL/GenBank/DDBJ databases">
        <title>Huge and variable diversity of episymbiotic CPR bacteria and DPANN archaea in groundwater ecosystems.</title>
        <authorList>
            <person name="He C.Y."/>
            <person name="Keren R."/>
            <person name="Whittaker M."/>
            <person name="Farag I.F."/>
            <person name="Doudna J."/>
            <person name="Cate J.H.D."/>
            <person name="Banfield J.F."/>
        </authorList>
    </citation>
    <scope>NUCLEOTIDE SEQUENCE</scope>
    <source>
        <strain evidence="2">NC_groundwater_1860_Pr3_B-0.1um_51_7</strain>
    </source>
</reference>
<name>A0A9D6YV64_UNCSA</name>
<feature type="transmembrane region" description="Helical" evidence="1">
    <location>
        <begin position="12"/>
        <end position="35"/>
    </location>
</feature>
<dbReference type="AlphaFoldDB" id="A0A9D6YV64"/>
<keyword evidence="1" id="KW-0472">Membrane</keyword>
<proteinExistence type="predicted"/>
<evidence type="ECO:0000313" key="2">
    <source>
        <dbReference type="EMBL" id="MBI5078724.1"/>
    </source>
</evidence>
<feature type="non-terminal residue" evidence="2">
    <location>
        <position position="1"/>
    </location>
</feature>
<protein>
    <recommendedName>
        <fullName evidence="4">Sulfite exporter TauE/SafE family protein</fullName>
    </recommendedName>
</protein>
<sequence length="59" mass="6021">FYIVAGLDMGSAVSACAMCAPFLVAGALFGAAASGGLNRDSAQKMIYLMIALMGAMMLR</sequence>
<gene>
    <name evidence="2" type="ORF">HZB08_01710</name>
</gene>